<gene>
    <name evidence="2" type="ORF">OE104_04425</name>
</gene>
<organism evidence="2 3">
    <name type="scientific">Fervidibacillus albus</name>
    <dbReference type="NCBI Taxonomy" id="2980026"/>
    <lineage>
        <taxon>Bacteria</taxon>
        <taxon>Bacillati</taxon>
        <taxon>Bacillota</taxon>
        <taxon>Bacilli</taxon>
        <taxon>Bacillales</taxon>
        <taxon>Bacillaceae</taxon>
        <taxon>Fervidibacillus</taxon>
    </lineage>
</organism>
<evidence type="ECO:0000313" key="3">
    <source>
        <dbReference type="Proteomes" id="UP001164718"/>
    </source>
</evidence>
<keyword evidence="1" id="KW-0812">Transmembrane</keyword>
<dbReference type="KEGG" id="faf:OE104_04425"/>
<dbReference type="EMBL" id="CP106878">
    <property type="protein sequence ID" value="WAA10571.1"/>
    <property type="molecule type" value="Genomic_DNA"/>
</dbReference>
<keyword evidence="3" id="KW-1185">Reference proteome</keyword>
<dbReference type="Pfam" id="PF09577">
    <property type="entry name" value="Spore_YpjB"/>
    <property type="match status" value="1"/>
</dbReference>
<reference evidence="2" key="1">
    <citation type="submission" date="2022-09" db="EMBL/GenBank/DDBJ databases">
        <title>Complete Genomes of Fervidibacillus albus and Fervidibacillus halotolerans isolated from tidal flat sediments.</title>
        <authorList>
            <person name="Kwon K.K."/>
            <person name="Yang S.-H."/>
            <person name="Park M.J."/>
            <person name="Oh H.-M."/>
        </authorList>
    </citation>
    <scope>NUCLEOTIDE SEQUENCE</scope>
    <source>
        <strain evidence="2">MEBiC13591</strain>
    </source>
</reference>
<dbReference type="Proteomes" id="UP001164718">
    <property type="component" value="Chromosome"/>
</dbReference>
<dbReference type="InterPro" id="IPR014231">
    <property type="entry name" value="Spore_YpjB"/>
</dbReference>
<evidence type="ECO:0000313" key="2">
    <source>
        <dbReference type="EMBL" id="WAA10571.1"/>
    </source>
</evidence>
<accession>A0A9E8LWV4</accession>
<sequence>MKGFIVRIITVSIFIISFIHIPVFADDGGEQLREIDRMADEALHLAKMKRYDETKMIVKTLGERIDSPYGSLPLTMDERRVLRVAYLQAEQILESDSINETDLIQILTKFRLTTDALATEHDPLWFDMESVLIESIHSAKQAVGDERQFQETFREFLLLYDTVYLGMILDVPFEKVQALDAQIQYIEQHADPLNDSGALVDEMERLESYVQSVFSNHDEDEADPSLWWVIISTGGIIILTLTYAGWKKYKGEKMKQKQLKKQQKY</sequence>
<keyword evidence="1" id="KW-1133">Transmembrane helix</keyword>
<dbReference type="RefSeq" id="WP_275418365.1">
    <property type="nucleotide sequence ID" value="NZ_CP106878.1"/>
</dbReference>
<proteinExistence type="predicted"/>
<dbReference type="AlphaFoldDB" id="A0A9E8LWV4"/>
<evidence type="ECO:0000256" key="1">
    <source>
        <dbReference type="SAM" id="Phobius"/>
    </source>
</evidence>
<name>A0A9E8LWV4_9BACI</name>
<keyword evidence="1" id="KW-0472">Membrane</keyword>
<feature type="transmembrane region" description="Helical" evidence="1">
    <location>
        <begin position="226"/>
        <end position="246"/>
    </location>
</feature>
<protein>
    <submittedName>
        <fullName evidence="2">Sporulation protein YpjB</fullName>
    </submittedName>
</protein>